<reference evidence="1" key="1">
    <citation type="submission" date="2020-07" db="EMBL/GenBank/DDBJ databases">
        <authorList>
            <person name="Pettersson B.M.F."/>
            <person name="Behra P.R.K."/>
            <person name="Ramesh M."/>
            <person name="Das S."/>
            <person name="Dasgupta S."/>
            <person name="Kirsebom L.A."/>
        </authorList>
    </citation>
    <scope>NUCLEOTIDE SEQUENCE</scope>
    <source>
        <strain evidence="1">CCUG 55640</strain>
    </source>
</reference>
<dbReference type="Proteomes" id="UP001141650">
    <property type="component" value="Unassembled WGS sequence"/>
</dbReference>
<sequence length="99" mass="10370">MADGWGQGFGSAAGYRCARLQSVERLHQYTGTPADVAAGVLKDGILLAAFDAPRPTADVDAWARNFANDEATVVVRIIAIAEQPVSLSLDPPTSLGESL</sequence>
<organism evidence="1 2">
    <name type="scientific">Mycobacterium alsense</name>
    <dbReference type="NCBI Taxonomy" id="324058"/>
    <lineage>
        <taxon>Bacteria</taxon>
        <taxon>Bacillati</taxon>
        <taxon>Actinomycetota</taxon>
        <taxon>Actinomycetes</taxon>
        <taxon>Mycobacteriales</taxon>
        <taxon>Mycobacteriaceae</taxon>
        <taxon>Mycobacterium</taxon>
    </lineage>
</organism>
<reference evidence="1" key="2">
    <citation type="journal article" date="2022" name="BMC Genomics">
        <title>Comparative genome analysis of mycobacteria focusing on tRNA and non-coding RNA.</title>
        <authorList>
            <person name="Behra P.R.K."/>
            <person name="Pettersson B.M.F."/>
            <person name="Ramesh M."/>
            <person name="Das S."/>
            <person name="Dasgupta S."/>
            <person name="Kirsebom L.A."/>
        </authorList>
    </citation>
    <scope>NUCLEOTIDE SEQUENCE</scope>
    <source>
        <strain evidence="1">CCUG 55640</strain>
    </source>
</reference>
<dbReference type="RefSeq" id="WP_142276582.1">
    <property type="nucleotide sequence ID" value="NZ_JACKVH010000024.1"/>
</dbReference>
<accession>A0AA42C0P4</accession>
<name>A0AA42C0P4_9MYCO</name>
<gene>
    <name evidence="1" type="ORF">H7K38_24390</name>
</gene>
<dbReference type="EMBL" id="JACKVH010000024">
    <property type="protein sequence ID" value="MCV7381761.1"/>
    <property type="molecule type" value="Genomic_DNA"/>
</dbReference>
<protein>
    <submittedName>
        <fullName evidence="1">Uncharacterized protein</fullName>
    </submittedName>
</protein>
<proteinExistence type="predicted"/>
<evidence type="ECO:0000313" key="1">
    <source>
        <dbReference type="EMBL" id="MCV7381761.1"/>
    </source>
</evidence>
<dbReference type="AlphaFoldDB" id="A0AA42C0P4"/>
<evidence type="ECO:0000313" key="2">
    <source>
        <dbReference type="Proteomes" id="UP001141650"/>
    </source>
</evidence>
<comment type="caution">
    <text evidence="1">The sequence shown here is derived from an EMBL/GenBank/DDBJ whole genome shotgun (WGS) entry which is preliminary data.</text>
</comment>